<keyword evidence="1" id="KW-0489">Methyltransferase</keyword>
<dbReference type="InterPro" id="IPR029063">
    <property type="entry name" value="SAM-dependent_MTases_sf"/>
</dbReference>
<name>A0A6J4K1K0_9ACTN</name>
<evidence type="ECO:0000313" key="4">
    <source>
        <dbReference type="EMBL" id="CAA9293168.1"/>
    </source>
</evidence>
<keyword evidence="2" id="KW-0808">Transferase</keyword>
<dbReference type="Pfam" id="PF05175">
    <property type="entry name" value="MTS"/>
    <property type="match status" value="1"/>
</dbReference>
<dbReference type="InterPro" id="IPR046977">
    <property type="entry name" value="RsmC/RlmG"/>
</dbReference>
<dbReference type="GO" id="GO:0008757">
    <property type="term" value="F:S-adenosylmethionine-dependent methyltransferase activity"/>
    <property type="evidence" value="ECO:0007669"/>
    <property type="project" value="InterPro"/>
</dbReference>
<protein>
    <recommendedName>
        <fullName evidence="3">Methyltransferase small domain-containing protein</fullName>
    </recommendedName>
</protein>
<dbReference type="EMBL" id="CADCTT010000054">
    <property type="protein sequence ID" value="CAA9293168.1"/>
    <property type="molecule type" value="Genomic_DNA"/>
</dbReference>
<dbReference type="PANTHER" id="PTHR47816">
    <property type="entry name" value="RIBOSOMAL RNA SMALL SUBUNIT METHYLTRANSFERASE C"/>
    <property type="match status" value="1"/>
</dbReference>
<proteinExistence type="predicted"/>
<dbReference type="InterPro" id="IPR007848">
    <property type="entry name" value="Small_mtfrase_dom"/>
</dbReference>
<dbReference type="Gene3D" id="3.40.50.150">
    <property type="entry name" value="Vaccinia Virus protein VP39"/>
    <property type="match status" value="1"/>
</dbReference>
<accession>A0A6J4K1K0</accession>
<dbReference type="CDD" id="cd02440">
    <property type="entry name" value="AdoMet_MTases"/>
    <property type="match status" value="1"/>
</dbReference>
<reference evidence="4" key="1">
    <citation type="submission" date="2020-02" db="EMBL/GenBank/DDBJ databases">
        <authorList>
            <person name="Meier V. D."/>
        </authorList>
    </citation>
    <scope>NUCLEOTIDE SEQUENCE</scope>
    <source>
        <strain evidence="4">AVDCRST_MAG61</strain>
    </source>
</reference>
<evidence type="ECO:0000259" key="3">
    <source>
        <dbReference type="Pfam" id="PF05175"/>
    </source>
</evidence>
<organism evidence="4">
    <name type="scientific">uncultured Friedmanniella sp</name>
    <dbReference type="NCBI Taxonomy" id="335381"/>
    <lineage>
        <taxon>Bacteria</taxon>
        <taxon>Bacillati</taxon>
        <taxon>Actinomycetota</taxon>
        <taxon>Actinomycetes</taxon>
        <taxon>Propionibacteriales</taxon>
        <taxon>Nocardioidaceae</taxon>
        <taxon>Friedmanniella</taxon>
        <taxon>environmental samples</taxon>
    </lineage>
</organism>
<dbReference type="SUPFAM" id="SSF53335">
    <property type="entry name" value="S-adenosyl-L-methionine-dependent methyltransferases"/>
    <property type="match status" value="1"/>
</dbReference>
<dbReference type="GO" id="GO:0032259">
    <property type="term" value="P:methylation"/>
    <property type="evidence" value="ECO:0007669"/>
    <property type="project" value="UniProtKB-KW"/>
</dbReference>
<evidence type="ECO:0000256" key="1">
    <source>
        <dbReference type="ARBA" id="ARBA00022603"/>
    </source>
</evidence>
<evidence type="ECO:0000256" key="2">
    <source>
        <dbReference type="ARBA" id="ARBA00022679"/>
    </source>
</evidence>
<sequence>MNEPSHYFDAQPTSPEHRRRITASIWGRELELTTANGVFAGDGLDRGTAVLLRTFSPPAGSPRILDLGCGYGPIALGLAVHVPSARVDAVDVNDRALALCRDNAHALGVADRVRALRPEQVEAGARYDAIWSNPPIRVGKEALHDLLLRWLPRLVPGGQARLVVSRNLGADTLQRWLVEQGYPCTRAASAKGFRVLVVDALPGTQP</sequence>
<gene>
    <name evidence="4" type="ORF">AVDCRST_MAG61-347</name>
</gene>
<feature type="domain" description="Methyltransferase small" evidence="3">
    <location>
        <begin position="30"/>
        <end position="196"/>
    </location>
</feature>
<dbReference type="AlphaFoldDB" id="A0A6J4K1K0"/>
<dbReference type="PANTHER" id="PTHR47816:SF4">
    <property type="entry name" value="RIBOSOMAL RNA SMALL SUBUNIT METHYLTRANSFERASE C"/>
    <property type="match status" value="1"/>
</dbReference>